<feature type="non-terminal residue" evidence="1">
    <location>
        <position position="1"/>
    </location>
</feature>
<reference evidence="1" key="1">
    <citation type="submission" date="2021-06" db="EMBL/GenBank/DDBJ databases">
        <authorList>
            <person name="Kallberg Y."/>
            <person name="Tangrot J."/>
            <person name="Rosling A."/>
        </authorList>
    </citation>
    <scope>NUCLEOTIDE SEQUENCE</scope>
    <source>
        <strain evidence="1">MT106</strain>
    </source>
</reference>
<sequence>KQAPKFSVIDNISEIYELPGIHECINGQWPLRAVIDIDVF</sequence>
<dbReference type="AlphaFoldDB" id="A0A9N9HJX1"/>
<evidence type="ECO:0000313" key="1">
    <source>
        <dbReference type="EMBL" id="CAG8688601.1"/>
    </source>
</evidence>
<protein>
    <submittedName>
        <fullName evidence="1">2320_t:CDS:1</fullName>
    </submittedName>
</protein>
<dbReference type="EMBL" id="CAJVPL010013427">
    <property type="protein sequence ID" value="CAG8688601.1"/>
    <property type="molecule type" value="Genomic_DNA"/>
</dbReference>
<gene>
    <name evidence="1" type="ORF">AGERDE_LOCUS13018</name>
</gene>
<proteinExistence type="predicted"/>
<dbReference type="OrthoDB" id="2403758at2759"/>
<keyword evidence="2" id="KW-1185">Reference proteome</keyword>
<name>A0A9N9HJX1_9GLOM</name>
<organism evidence="1 2">
    <name type="scientific">Ambispora gerdemannii</name>
    <dbReference type="NCBI Taxonomy" id="144530"/>
    <lineage>
        <taxon>Eukaryota</taxon>
        <taxon>Fungi</taxon>
        <taxon>Fungi incertae sedis</taxon>
        <taxon>Mucoromycota</taxon>
        <taxon>Glomeromycotina</taxon>
        <taxon>Glomeromycetes</taxon>
        <taxon>Archaeosporales</taxon>
        <taxon>Ambisporaceae</taxon>
        <taxon>Ambispora</taxon>
    </lineage>
</organism>
<accession>A0A9N9HJX1</accession>
<evidence type="ECO:0000313" key="2">
    <source>
        <dbReference type="Proteomes" id="UP000789831"/>
    </source>
</evidence>
<dbReference type="Proteomes" id="UP000789831">
    <property type="component" value="Unassembled WGS sequence"/>
</dbReference>
<comment type="caution">
    <text evidence="1">The sequence shown here is derived from an EMBL/GenBank/DDBJ whole genome shotgun (WGS) entry which is preliminary data.</text>
</comment>